<proteinExistence type="predicted"/>
<evidence type="ECO:0000313" key="3">
    <source>
        <dbReference type="Proteomes" id="UP001139462"/>
    </source>
</evidence>
<dbReference type="EMBL" id="JAIRBB010000027">
    <property type="protein sequence ID" value="MCG2432166.1"/>
    <property type="molecule type" value="Genomic_DNA"/>
</dbReference>
<sequence>MKKTLLILNIAGLLGALIWLMVDATWEPLVTSIGLVGALIAQISSNKNSAEKTVLKQKGGKNSKNYQSKGDINITNK</sequence>
<accession>A0A9X1UE13</accession>
<feature type="compositionally biased region" description="Polar residues" evidence="1">
    <location>
        <begin position="60"/>
        <end position="77"/>
    </location>
</feature>
<name>A0A9X1UE13_9FLAO</name>
<dbReference type="RefSeq" id="WP_237609233.1">
    <property type="nucleotide sequence ID" value="NZ_JAIRBB010000027.1"/>
</dbReference>
<gene>
    <name evidence="2" type="ORF">K8344_13645</name>
</gene>
<feature type="region of interest" description="Disordered" evidence="1">
    <location>
        <begin position="53"/>
        <end position="77"/>
    </location>
</feature>
<dbReference type="AlphaFoldDB" id="A0A9X1UE13"/>
<comment type="caution">
    <text evidence="2">The sequence shown here is derived from an EMBL/GenBank/DDBJ whole genome shotgun (WGS) entry which is preliminary data.</text>
</comment>
<reference evidence="2" key="1">
    <citation type="submission" date="2021-09" db="EMBL/GenBank/DDBJ databases">
        <title>Genome of Aequorivita sp. strain F64183.</title>
        <authorList>
            <person name="Wang Y."/>
        </authorList>
    </citation>
    <scope>NUCLEOTIDE SEQUENCE</scope>
    <source>
        <strain evidence="2">F64183</strain>
    </source>
</reference>
<organism evidence="2 3">
    <name type="scientific">Aequorivita xiaoshiensis</name>
    <dbReference type="NCBI Taxonomy" id="2874476"/>
    <lineage>
        <taxon>Bacteria</taxon>
        <taxon>Pseudomonadati</taxon>
        <taxon>Bacteroidota</taxon>
        <taxon>Flavobacteriia</taxon>
        <taxon>Flavobacteriales</taxon>
        <taxon>Flavobacteriaceae</taxon>
        <taxon>Aequorivita</taxon>
    </lineage>
</organism>
<evidence type="ECO:0000256" key="1">
    <source>
        <dbReference type="SAM" id="MobiDB-lite"/>
    </source>
</evidence>
<keyword evidence="3" id="KW-1185">Reference proteome</keyword>
<evidence type="ECO:0000313" key="2">
    <source>
        <dbReference type="EMBL" id="MCG2432166.1"/>
    </source>
</evidence>
<dbReference type="Proteomes" id="UP001139462">
    <property type="component" value="Unassembled WGS sequence"/>
</dbReference>
<protein>
    <submittedName>
        <fullName evidence="2">Uncharacterized protein</fullName>
    </submittedName>
</protein>